<accession>A0A455SR03</accession>
<dbReference type="AlphaFoldDB" id="A0A455SR03"/>
<evidence type="ECO:0000313" key="1">
    <source>
        <dbReference type="EMBL" id="BBH89342.1"/>
    </source>
</evidence>
<organism evidence="1">
    <name type="scientific">Thermosporothrix sp. COM3</name>
    <dbReference type="NCBI Taxonomy" id="2490863"/>
    <lineage>
        <taxon>Bacteria</taxon>
        <taxon>Bacillati</taxon>
        <taxon>Chloroflexota</taxon>
        <taxon>Ktedonobacteria</taxon>
        <taxon>Ktedonobacterales</taxon>
        <taxon>Thermosporotrichaceae</taxon>
        <taxon>Thermosporothrix</taxon>
    </lineage>
</organism>
<reference evidence="1" key="1">
    <citation type="submission" date="2018-12" db="EMBL/GenBank/DDBJ databases">
        <title>Novel natural products biosynthetic potential of the class Ktedonobacteria.</title>
        <authorList>
            <person name="Zheng Y."/>
            <person name="Saitou A."/>
            <person name="Wang C.M."/>
            <person name="Toyoda A."/>
            <person name="Minakuchi Y."/>
            <person name="Sekiguchi Y."/>
            <person name="Ueda K."/>
            <person name="Takano H."/>
            <person name="Sakai Y."/>
            <person name="Yokota A."/>
            <person name="Yabe S."/>
        </authorList>
    </citation>
    <scope>NUCLEOTIDE SEQUENCE</scope>
    <source>
        <strain evidence="1">COM3</strain>
    </source>
</reference>
<protein>
    <submittedName>
        <fullName evidence="1">Uncharacterized protein</fullName>
    </submittedName>
</protein>
<proteinExistence type="predicted"/>
<dbReference type="EMBL" id="AP019376">
    <property type="protein sequence ID" value="BBH89342.1"/>
    <property type="molecule type" value="Genomic_DNA"/>
</dbReference>
<name>A0A455SR03_9CHLR</name>
<gene>
    <name evidence="1" type="ORF">KTC_40930</name>
</gene>
<sequence length="298" mass="34005">MPFTAHDLRYHPEQSFPVLYAYLQRNAQRFLGALQYDAIEVDTVVGHVIEQLVRLGLFGGGDTTAETVFDRMTDAQFYAFLSRMVHNKAIDRQRKRRLRVQPTAELEYFQGDEGDESPLDEAVEPVWGAAPFSTPEEITVHLASQLELRDLLKHCIVVLRAAPLQLNAVVQELRDIGADELLEDIFVELNMEPPAATQNPHLSQHKDHAHRKLRHCLQQKSTNLTVIVALRLIECMASQKKECQIPTEQLVGDDLSFDDVKIGLRELAAEGLLDWQEEETVHLTASQAKRLTRFYREE</sequence>